<dbReference type="InterPro" id="IPR038765">
    <property type="entry name" value="Papain-like_cys_pep_sf"/>
</dbReference>
<evidence type="ECO:0000256" key="1">
    <source>
        <dbReference type="SAM" id="MobiDB-lite"/>
    </source>
</evidence>
<protein>
    <submittedName>
        <fullName evidence="3">Oidioi.mRNA.OKI2018_I69.chr1.g2326.t1.cds</fullName>
    </submittedName>
</protein>
<dbReference type="SUPFAM" id="SSF54001">
    <property type="entry name" value="Cysteine proteinases"/>
    <property type="match status" value="1"/>
</dbReference>
<sequence length="420" mass="46625">MSQTRHPIIYDLYGVIGHRGDLHSGHYYAVTKNNLDQCWYLFDDDVVQKVTVEDCLTPDAFILFYQKRGAAIQPGRHWSLRLNGVKTALDAARDGTGVAEIDESITSPQSTNDESKPFKEVAVDIGNLLSQHQQKPSSFNAPVPSSQWSPSQNYGTLRRPVARNNSAIGLVNNGSSSLTDNEFIIPRHKSGVNLRSDEREDFNKAPSAPTTPRMTREGSTKTLPRNSKILWQQPRSRPESYAEPGDGGKEIESIAASRSSSNINQGMKRILTKSSGSSAGNQVAIVIEPNEVAENVEKMSLDAQEDPDHVEKARNEVIDQDRNPEEDQETTKLTGDSLQLRDQDQGLVVDLSRVEDKITTASMNRVENGLVANLVEEKIQKMVDQGDAVDHEVGRKKDEGSGQRVDRGILALRIRINWMQ</sequence>
<feature type="compositionally biased region" description="Polar residues" evidence="1">
    <location>
        <begin position="133"/>
        <end position="155"/>
    </location>
</feature>
<evidence type="ECO:0000259" key="2">
    <source>
        <dbReference type="PROSITE" id="PS50235"/>
    </source>
</evidence>
<feature type="compositionally biased region" description="Polar residues" evidence="1">
    <location>
        <begin position="220"/>
        <end position="235"/>
    </location>
</feature>
<dbReference type="InterPro" id="IPR018200">
    <property type="entry name" value="USP_CS"/>
</dbReference>
<gene>
    <name evidence="3" type="ORF">OKIOD_LOCUS11091</name>
</gene>
<dbReference type="Pfam" id="PF00443">
    <property type="entry name" value="UCH"/>
    <property type="match status" value="1"/>
</dbReference>
<feature type="compositionally biased region" description="Basic and acidic residues" evidence="1">
    <location>
        <begin position="236"/>
        <end position="249"/>
    </location>
</feature>
<dbReference type="Gene3D" id="3.90.70.10">
    <property type="entry name" value="Cysteine proteinases"/>
    <property type="match status" value="1"/>
</dbReference>
<evidence type="ECO:0000313" key="4">
    <source>
        <dbReference type="Proteomes" id="UP001158576"/>
    </source>
</evidence>
<dbReference type="PANTHER" id="PTHR24006:SF937">
    <property type="entry name" value="UBIQUITIN CARBOXYL-TERMINAL HYDROLASE"/>
    <property type="match status" value="1"/>
</dbReference>
<keyword evidence="4" id="KW-1185">Reference proteome</keyword>
<dbReference type="InterPro" id="IPR001394">
    <property type="entry name" value="Peptidase_C19_UCH"/>
</dbReference>
<dbReference type="PROSITE" id="PS50235">
    <property type="entry name" value="USP_3"/>
    <property type="match status" value="1"/>
</dbReference>
<evidence type="ECO:0000313" key="3">
    <source>
        <dbReference type="EMBL" id="CAG5105652.1"/>
    </source>
</evidence>
<accession>A0ABN7SUP2</accession>
<dbReference type="EMBL" id="OU015566">
    <property type="protein sequence ID" value="CAG5105652.1"/>
    <property type="molecule type" value="Genomic_DNA"/>
</dbReference>
<feature type="region of interest" description="Disordered" evidence="1">
    <location>
        <begin position="194"/>
        <end position="249"/>
    </location>
</feature>
<dbReference type="InterPro" id="IPR028889">
    <property type="entry name" value="USP"/>
</dbReference>
<proteinExistence type="predicted"/>
<organism evidence="3 4">
    <name type="scientific">Oikopleura dioica</name>
    <name type="common">Tunicate</name>
    <dbReference type="NCBI Taxonomy" id="34765"/>
    <lineage>
        <taxon>Eukaryota</taxon>
        <taxon>Metazoa</taxon>
        <taxon>Chordata</taxon>
        <taxon>Tunicata</taxon>
        <taxon>Appendicularia</taxon>
        <taxon>Copelata</taxon>
        <taxon>Oikopleuridae</taxon>
        <taxon>Oikopleura</taxon>
    </lineage>
</organism>
<dbReference type="PROSITE" id="PS00973">
    <property type="entry name" value="USP_2"/>
    <property type="match status" value="1"/>
</dbReference>
<dbReference type="PANTHER" id="PTHR24006">
    <property type="entry name" value="UBIQUITIN CARBOXYL-TERMINAL HYDROLASE"/>
    <property type="match status" value="1"/>
</dbReference>
<dbReference type="InterPro" id="IPR050164">
    <property type="entry name" value="Peptidase_C19"/>
</dbReference>
<reference evidence="3 4" key="1">
    <citation type="submission" date="2021-04" db="EMBL/GenBank/DDBJ databases">
        <authorList>
            <person name="Bliznina A."/>
        </authorList>
    </citation>
    <scope>NUCLEOTIDE SEQUENCE [LARGE SCALE GENOMIC DNA]</scope>
</reference>
<feature type="region of interest" description="Disordered" evidence="1">
    <location>
        <begin position="133"/>
        <end position="157"/>
    </location>
</feature>
<name>A0ABN7SUP2_OIKDI</name>
<dbReference type="Proteomes" id="UP001158576">
    <property type="component" value="Chromosome 1"/>
</dbReference>
<feature type="domain" description="USP" evidence="2">
    <location>
        <begin position="1"/>
        <end position="68"/>
    </location>
</feature>